<evidence type="ECO:0000313" key="1">
    <source>
        <dbReference type="Proteomes" id="UP000694906"/>
    </source>
</evidence>
<dbReference type="InterPro" id="IPR045860">
    <property type="entry name" value="Snake_toxin-like_sf"/>
</dbReference>
<dbReference type="AlphaFoldDB" id="A0AAX6SC57"/>
<reference evidence="2" key="1">
    <citation type="submission" date="2025-08" db="UniProtKB">
        <authorList>
            <consortium name="RefSeq"/>
        </authorList>
    </citation>
    <scope>IDENTIFICATION</scope>
</reference>
<evidence type="ECO:0000313" key="2">
    <source>
        <dbReference type="RefSeq" id="XP_021106966.1"/>
    </source>
</evidence>
<sequence>MNGADLLDHRTWPSAWKAEDEEPTRQRMWPVLLVLALAAHRELGTHDCIQLHHHHRVQCQRNHVQDHALLLGDGCEPSDVDGIGQTRPVSCCNTDLCNVDRAPALGGAHSLALAFALPLAHLMGLGL</sequence>
<gene>
    <name evidence="2" type="primary">LOC101703522</name>
</gene>
<name>A0AAX6SC57_HETGA</name>
<dbReference type="Gene3D" id="2.10.60.10">
    <property type="entry name" value="CD59"/>
    <property type="match status" value="1"/>
</dbReference>
<dbReference type="GeneID" id="101703522"/>
<proteinExistence type="predicted"/>
<protein>
    <submittedName>
        <fullName evidence="2">Ly6/PLAUR domain-containing protein 2 isoform X2</fullName>
    </submittedName>
</protein>
<dbReference type="RefSeq" id="XP_021106966.1">
    <property type="nucleotide sequence ID" value="XM_021251307.1"/>
</dbReference>
<dbReference type="Proteomes" id="UP000694906">
    <property type="component" value="Unplaced"/>
</dbReference>
<keyword evidence="1" id="KW-1185">Reference proteome</keyword>
<accession>A0AAX6SC57</accession>
<organism evidence="1 2">
    <name type="scientific">Heterocephalus glaber</name>
    <name type="common">Naked mole rat</name>
    <dbReference type="NCBI Taxonomy" id="10181"/>
    <lineage>
        <taxon>Eukaryota</taxon>
        <taxon>Metazoa</taxon>
        <taxon>Chordata</taxon>
        <taxon>Craniata</taxon>
        <taxon>Vertebrata</taxon>
        <taxon>Euteleostomi</taxon>
        <taxon>Mammalia</taxon>
        <taxon>Eutheria</taxon>
        <taxon>Euarchontoglires</taxon>
        <taxon>Glires</taxon>
        <taxon>Rodentia</taxon>
        <taxon>Hystricomorpha</taxon>
        <taxon>Bathyergidae</taxon>
        <taxon>Heterocephalus</taxon>
    </lineage>
</organism>